<dbReference type="CDD" id="cd07713">
    <property type="entry name" value="DHPS-like_MBL-fold"/>
    <property type="match status" value="1"/>
</dbReference>
<keyword evidence="3" id="KW-1185">Reference proteome</keyword>
<dbReference type="EMBL" id="CP037968">
    <property type="protein sequence ID" value="QYZ78036.1"/>
    <property type="molecule type" value="Genomic_DNA"/>
</dbReference>
<dbReference type="InterPro" id="IPR041712">
    <property type="entry name" value="DHPS-like_MBL-fold"/>
</dbReference>
<dbReference type="InterPro" id="IPR001279">
    <property type="entry name" value="Metallo-B-lactamas"/>
</dbReference>
<dbReference type="InterPro" id="IPR052926">
    <property type="entry name" value="Metallo-beta-lactamase_dom"/>
</dbReference>
<dbReference type="Pfam" id="PF00753">
    <property type="entry name" value="Lactamase_B"/>
    <property type="match status" value="1"/>
</dbReference>
<accession>A0A8G0ZYB5</accession>
<feature type="domain" description="Metallo-beta-lactamase" evidence="1">
    <location>
        <begin position="61"/>
        <end position="111"/>
    </location>
</feature>
<proteinExistence type="predicted"/>
<name>A0A8G0ZYB5_9EURY</name>
<evidence type="ECO:0000313" key="3">
    <source>
        <dbReference type="Proteomes" id="UP000826709"/>
    </source>
</evidence>
<gene>
    <name evidence="2" type="ORF">E2N92_00615</name>
</gene>
<evidence type="ECO:0000259" key="1">
    <source>
        <dbReference type="Pfam" id="PF00753"/>
    </source>
</evidence>
<dbReference type="Gene3D" id="3.60.15.10">
    <property type="entry name" value="Ribonuclease Z/Hydroxyacylglutathione hydrolase-like"/>
    <property type="match status" value="1"/>
</dbReference>
<dbReference type="SUPFAM" id="SSF56281">
    <property type="entry name" value="Metallo-hydrolase/oxidoreductase"/>
    <property type="match status" value="1"/>
</dbReference>
<organism evidence="2 3">
    <name type="scientific">Methanofollis formosanus</name>
    <dbReference type="NCBI Taxonomy" id="299308"/>
    <lineage>
        <taxon>Archaea</taxon>
        <taxon>Methanobacteriati</taxon>
        <taxon>Methanobacteriota</taxon>
        <taxon>Stenosarchaea group</taxon>
        <taxon>Methanomicrobia</taxon>
        <taxon>Methanomicrobiales</taxon>
        <taxon>Methanomicrobiaceae</taxon>
        <taxon>Methanofollis</taxon>
    </lineage>
</organism>
<dbReference type="Proteomes" id="UP000826709">
    <property type="component" value="Chromosome"/>
</dbReference>
<dbReference type="OrthoDB" id="7773at2157"/>
<dbReference type="GO" id="GO:0016740">
    <property type="term" value="F:transferase activity"/>
    <property type="evidence" value="ECO:0007669"/>
    <property type="project" value="TreeGrafter"/>
</dbReference>
<reference evidence="2" key="1">
    <citation type="journal article" date="2005" name="Int. J. Syst. Evol. Microbiol.">
        <title>Methanofollis formosanus sp. nov., isolated from a fish pond.</title>
        <authorList>
            <person name="Wu S.Y."/>
            <person name="Chen S.C."/>
            <person name="Lai M.C."/>
        </authorList>
    </citation>
    <scope>NUCLEOTIDE SEQUENCE</scope>
    <source>
        <strain evidence="2">ML15</strain>
    </source>
</reference>
<dbReference type="InterPro" id="IPR036866">
    <property type="entry name" value="RibonucZ/Hydroxyglut_hydro"/>
</dbReference>
<evidence type="ECO:0000313" key="2">
    <source>
        <dbReference type="EMBL" id="QYZ78036.1"/>
    </source>
</evidence>
<dbReference type="PANTHER" id="PTHR13754">
    <property type="entry name" value="METALLO-BETA-LACTAMASE SUPERFAMILY PROTEIN"/>
    <property type="match status" value="1"/>
</dbReference>
<dbReference type="PANTHER" id="PTHR13754:SF18">
    <property type="entry name" value="7,8-DIHYDROPTERIN-6-METHYL-4-(BETA-D-RIBOFURANOSYL)-AMINOBENZENE-5'-PHOSPHATE SYNTHASE"/>
    <property type="match status" value="1"/>
</dbReference>
<dbReference type="RefSeq" id="WP_220681774.1">
    <property type="nucleotide sequence ID" value="NZ_CP037968.1"/>
</dbReference>
<dbReference type="AlphaFoldDB" id="A0A8G0ZYB5"/>
<sequence>MTSTPLSPVDGVEVMVLADNYTDMFMTQDTPLCRRPKFLPPQTLLAEHGFSCVLKVRSGEDERVVLMDAGVNPACVLHNASLLKIDLGSVDAIALSHGHPDHFLGLSGILGSMKKDVPLMLHPDTFLKRRMNVPAAGKPMPIPRLDASALLEGGAAPQASRGPRTIADGMVLMTGEVERKVPFEKGFPWAEAKIDGEWVVDPFNDDQALVVNVRDRGLVIISGCAHAGIINTVEYAKKVTGVERVHAVLGGFHLTGPLFDPVIRPTVEAMKAIGPAAVVPMHCTGWTAINRFMEEMPGRCLLNTVGTTYTF</sequence>
<dbReference type="KEGG" id="mfk:E2N92_00615"/>
<reference evidence="2" key="2">
    <citation type="submission" date="2019-03" db="EMBL/GenBank/DDBJ databases">
        <authorList>
            <person name="Chen S.-C."/>
            <person name="Wu S.-Y."/>
            <person name="Lai M.-C."/>
        </authorList>
    </citation>
    <scope>NUCLEOTIDE SEQUENCE</scope>
    <source>
        <strain evidence="2">ML15</strain>
    </source>
</reference>
<protein>
    <submittedName>
        <fullName evidence="2">MBL fold metallo-hydrolase</fullName>
    </submittedName>
</protein>